<dbReference type="InterPro" id="IPR000845">
    <property type="entry name" value="Nucleoside_phosphorylase_d"/>
</dbReference>
<dbReference type="InterPro" id="IPR035994">
    <property type="entry name" value="Nucleoside_phosphorylase_sf"/>
</dbReference>
<comment type="catalytic activity">
    <reaction evidence="3">
        <text>uridine + phosphate = alpha-D-ribose 1-phosphate + uracil</text>
        <dbReference type="Rhea" id="RHEA:24388"/>
        <dbReference type="ChEBI" id="CHEBI:16704"/>
        <dbReference type="ChEBI" id="CHEBI:17568"/>
        <dbReference type="ChEBI" id="CHEBI:43474"/>
        <dbReference type="ChEBI" id="CHEBI:57720"/>
        <dbReference type="EC" id="2.4.2.3"/>
    </reaction>
</comment>
<dbReference type="GO" id="GO:0004731">
    <property type="term" value="F:purine-nucleoside phosphorylase activity"/>
    <property type="evidence" value="ECO:0007669"/>
    <property type="project" value="TreeGrafter"/>
</dbReference>
<organism evidence="5 6">
    <name type="scientific">Streptococcus ferus</name>
    <dbReference type="NCBI Taxonomy" id="1345"/>
    <lineage>
        <taxon>Bacteria</taxon>
        <taxon>Bacillati</taxon>
        <taxon>Bacillota</taxon>
        <taxon>Bacilli</taxon>
        <taxon>Lactobacillales</taxon>
        <taxon>Streptococcaceae</taxon>
        <taxon>Streptococcus</taxon>
    </lineage>
</organism>
<evidence type="ECO:0000313" key="6">
    <source>
        <dbReference type="Proteomes" id="UP000249495"/>
    </source>
</evidence>
<dbReference type="Proteomes" id="UP000249495">
    <property type="component" value="Chromosome 1"/>
</dbReference>
<feature type="domain" description="Nucleoside phosphorylase" evidence="4">
    <location>
        <begin position="60"/>
        <end position="227"/>
    </location>
</feature>
<keyword evidence="5" id="KW-0328">Glycosyltransferase</keyword>
<dbReference type="KEGG" id="sfer:NCTC12278_00063"/>
<evidence type="ECO:0000313" key="5">
    <source>
        <dbReference type="EMBL" id="SQF38974.1"/>
    </source>
</evidence>
<sequence length="255" mass="28219">MILEEFDGSSKAIINPEDLNEPITGFPETVVSCFARATFGRILERYTHRQVAETSVANLSIPIYEIDYEGQKLGLFNAYVGAAGCVAILEDLAVFGMKRLVLFGTCGILDHQIEETSIIVPTQALRDEGTSFHYVPASEEIRVNERSFQAFTAFLENEGISYSTGKVWTTDGVYRETPAKMMARKDSGAIAVDMECSAVAAWAQFRQLAVCHFFYAADHLSQEKWQPRTLGNEADLDTKDKIAEIALGFSSLFSA</sequence>
<dbReference type="PANTHER" id="PTHR43691">
    <property type="entry name" value="URIDINE PHOSPHORYLASE"/>
    <property type="match status" value="1"/>
</dbReference>
<dbReference type="STRING" id="1123303.GCA_000372425_01853"/>
<keyword evidence="5" id="KW-0808">Transferase</keyword>
<protein>
    <recommendedName>
        <fullName evidence="2">Uridine phosphorylase</fullName>
        <ecNumber evidence="1">2.4.2.3</ecNumber>
    </recommendedName>
</protein>
<dbReference type="Pfam" id="PF01048">
    <property type="entry name" value="PNP_UDP_1"/>
    <property type="match status" value="1"/>
</dbReference>
<evidence type="ECO:0000256" key="3">
    <source>
        <dbReference type="ARBA" id="ARBA00048447"/>
    </source>
</evidence>
<proteinExistence type="predicted"/>
<dbReference type="Gene3D" id="3.40.50.1580">
    <property type="entry name" value="Nucleoside phosphorylase domain"/>
    <property type="match status" value="1"/>
</dbReference>
<dbReference type="RefSeq" id="WP_018031149.1">
    <property type="nucleotide sequence ID" value="NZ_JBCLUB010000006.1"/>
</dbReference>
<gene>
    <name evidence="5" type="primary">deoD_1</name>
    <name evidence="5" type="ORF">NCTC12278_00063</name>
</gene>
<evidence type="ECO:0000256" key="1">
    <source>
        <dbReference type="ARBA" id="ARBA00011888"/>
    </source>
</evidence>
<dbReference type="EC" id="2.4.2.3" evidence="1"/>
<dbReference type="OrthoDB" id="7945729at2"/>
<dbReference type="GO" id="GO:0004850">
    <property type="term" value="F:uridine phosphorylase activity"/>
    <property type="evidence" value="ECO:0007669"/>
    <property type="project" value="UniProtKB-EC"/>
</dbReference>
<evidence type="ECO:0000256" key="2">
    <source>
        <dbReference type="ARBA" id="ARBA00021980"/>
    </source>
</evidence>
<dbReference type="GO" id="GO:0005829">
    <property type="term" value="C:cytosol"/>
    <property type="evidence" value="ECO:0007669"/>
    <property type="project" value="TreeGrafter"/>
</dbReference>
<dbReference type="CDD" id="cd09007">
    <property type="entry name" value="NP-I_spr0068"/>
    <property type="match status" value="1"/>
</dbReference>
<accession>A0A2X3VC83</accession>
<dbReference type="PANTHER" id="PTHR43691:SF11">
    <property type="entry name" value="FI09636P-RELATED"/>
    <property type="match status" value="1"/>
</dbReference>
<dbReference type="SUPFAM" id="SSF53167">
    <property type="entry name" value="Purine and uridine phosphorylases"/>
    <property type="match status" value="1"/>
</dbReference>
<dbReference type="GO" id="GO:0006152">
    <property type="term" value="P:purine nucleoside catabolic process"/>
    <property type="evidence" value="ECO:0007669"/>
    <property type="project" value="TreeGrafter"/>
</dbReference>
<name>A0A2X3VC83_9STRE</name>
<dbReference type="AlphaFoldDB" id="A0A2X3VC83"/>
<evidence type="ECO:0000259" key="4">
    <source>
        <dbReference type="Pfam" id="PF01048"/>
    </source>
</evidence>
<keyword evidence="6" id="KW-1185">Reference proteome</keyword>
<reference evidence="5 6" key="1">
    <citation type="submission" date="2018-06" db="EMBL/GenBank/DDBJ databases">
        <authorList>
            <consortium name="Pathogen Informatics"/>
            <person name="Doyle S."/>
        </authorList>
    </citation>
    <scope>NUCLEOTIDE SEQUENCE [LARGE SCALE GENOMIC DNA]</scope>
    <source>
        <strain evidence="5 6">NCTC12278</strain>
    </source>
</reference>
<dbReference type="EMBL" id="LS483343">
    <property type="protein sequence ID" value="SQF38974.1"/>
    <property type="molecule type" value="Genomic_DNA"/>
</dbReference>